<gene>
    <name evidence="1" type="ORF">GS4_47_00340</name>
</gene>
<dbReference type="OrthoDB" id="4483094at2"/>
<dbReference type="STRING" id="1223545.GS4_47_00340"/>
<evidence type="ECO:0000313" key="2">
    <source>
        <dbReference type="Proteomes" id="UP000011666"/>
    </source>
</evidence>
<organism evidence="1 2">
    <name type="scientific">Gordonia soli NBRC 108243</name>
    <dbReference type="NCBI Taxonomy" id="1223545"/>
    <lineage>
        <taxon>Bacteria</taxon>
        <taxon>Bacillati</taxon>
        <taxon>Actinomycetota</taxon>
        <taxon>Actinomycetes</taxon>
        <taxon>Mycobacteriales</taxon>
        <taxon>Gordoniaceae</taxon>
        <taxon>Gordonia</taxon>
    </lineage>
</organism>
<protein>
    <submittedName>
        <fullName evidence="1">Uncharacterized protein</fullName>
    </submittedName>
</protein>
<sequence length="120" mass="13176">MTEEKPKAYALDDPTVVRLGAFLRNTPLTNGQFAPIPDPLSEYVAQAVVNYTQGLVWSGETEQYIALGDWESTPDMGDVQVENISGEVTRIVHRTTGISALGETPDEAWKLLREKVKANG</sequence>
<comment type="caution">
    <text evidence="1">The sequence shown here is derived from an EMBL/GenBank/DDBJ whole genome shotgun (WGS) entry which is preliminary data.</text>
</comment>
<keyword evidence="2" id="KW-1185">Reference proteome</keyword>
<proteinExistence type="predicted"/>
<dbReference type="Proteomes" id="UP000011666">
    <property type="component" value="Unassembled WGS sequence"/>
</dbReference>
<reference evidence="1 2" key="1">
    <citation type="submission" date="2013-01" db="EMBL/GenBank/DDBJ databases">
        <title>Whole genome shotgun sequence of Gordonia soli NBRC 108243.</title>
        <authorList>
            <person name="Isaki-Nakamura S."/>
            <person name="Hosoyama A."/>
            <person name="Tsuchikane K."/>
            <person name="Ando Y."/>
            <person name="Baba S."/>
            <person name="Ohji S."/>
            <person name="Hamada M."/>
            <person name="Tamura T."/>
            <person name="Yamazoe A."/>
            <person name="Yamazaki S."/>
            <person name="Fujita N."/>
        </authorList>
    </citation>
    <scope>NUCLEOTIDE SEQUENCE [LARGE SCALE GENOMIC DNA]</scope>
    <source>
        <strain evidence="1 2">NBRC 108243</strain>
    </source>
</reference>
<accession>M0QRF1</accession>
<dbReference type="AlphaFoldDB" id="M0QRF1"/>
<dbReference type="EMBL" id="BANX01000047">
    <property type="protein sequence ID" value="GAC71044.1"/>
    <property type="molecule type" value="Genomic_DNA"/>
</dbReference>
<dbReference type="RefSeq" id="WP_007625672.1">
    <property type="nucleotide sequence ID" value="NZ_BANX01000047.1"/>
</dbReference>
<name>M0QRF1_9ACTN</name>
<evidence type="ECO:0000313" key="1">
    <source>
        <dbReference type="EMBL" id="GAC71044.1"/>
    </source>
</evidence>